<keyword evidence="3" id="KW-1185">Reference proteome</keyword>
<keyword evidence="1" id="KW-0812">Transmembrane</keyword>
<name>A0A7Z2G4P1_9BURK</name>
<dbReference type="EMBL" id="CP046909">
    <property type="protein sequence ID" value="QGZ55080.1"/>
    <property type="molecule type" value="Genomic_DNA"/>
</dbReference>
<sequence>MHIEYVAAGIGIFILGCWAIGLRKKLPENAIEKVPVSAKGPLAFYLLASLNLVFIAALILAVLFNLTPLSSAPLTWIVIVSVVYGLSAIWIGYTIAMARLNESEGKTKQKNLIKFRIECMGVVSTIAGALAIILNTLALSHDTKFIAIVCGCAFLPTAAGATGRKLALAHYDAK</sequence>
<feature type="transmembrane region" description="Helical" evidence="1">
    <location>
        <begin position="42"/>
        <end position="64"/>
    </location>
</feature>
<dbReference type="AlphaFoldDB" id="A0A7Z2G4P1"/>
<feature type="transmembrane region" description="Helical" evidence="1">
    <location>
        <begin position="6"/>
        <end position="22"/>
    </location>
</feature>
<dbReference type="RefSeq" id="WP_158758168.1">
    <property type="nucleotide sequence ID" value="NZ_CP046909.1"/>
</dbReference>
<dbReference type="KEGG" id="pacp:FAZ97_09205"/>
<proteinExistence type="predicted"/>
<dbReference type="Proteomes" id="UP000434209">
    <property type="component" value="Chromosome 1"/>
</dbReference>
<feature type="transmembrane region" description="Helical" evidence="1">
    <location>
        <begin position="76"/>
        <end position="98"/>
    </location>
</feature>
<feature type="transmembrane region" description="Helical" evidence="1">
    <location>
        <begin position="119"/>
        <end position="139"/>
    </location>
</feature>
<reference evidence="2 3" key="1">
    <citation type="submission" date="2019-12" db="EMBL/GenBank/DDBJ databases">
        <title>Paraburkholderia acidiphila 7Q-K02 sp. nov and Paraburkholderia acidisoli DHF22 sp. nov., two strains isolated from forest soil.</title>
        <authorList>
            <person name="Gao Z."/>
            <person name="Qiu L."/>
        </authorList>
    </citation>
    <scope>NUCLEOTIDE SEQUENCE [LARGE SCALE GENOMIC DNA]</scope>
    <source>
        <strain evidence="2 3">7Q-K02</strain>
    </source>
</reference>
<gene>
    <name evidence="2" type="ORF">FAZ97_09205</name>
</gene>
<evidence type="ECO:0000256" key="1">
    <source>
        <dbReference type="SAM" id="Phobius"/>
    </source>
</evidence>
<keyword evidence="1" id="KW-0472">Membrane</keyword>
<organism evidence="2 3">
    <name type="scientific">Paraburkholderia acidiphila</name>
    <dbReference type="NCBI Taxonomy" id="2571747"/>
    <lineage>
        <taxon>Bacteria</taxon>
        <taxon>Pseudomonadati</taxon>
        <taxon>Pseudomonadota</taxon>
        <taxon>Betaproteobacteria</taxon>
        <taxon>Burkholderiales</taxon>
        <taxon>Burkholderiaceae</taxon>
        <taxon>Paraburkholderia</taxon>
    </lineage>
</organism>
<keyword evidence="1" id="KW-1133">Transmembrane helix</keyword>
<accession>A0A7Z2G4P1</accession>
<feature type="transmembrane region" description="Helical" evidence="1">
    <location>
        <begin position="145"/>
        <end position="163"/>
    </location>
</feature>
<evidence type="ECO:0000313" key="2">
    <source>
        <dbReference type="EMBL" id="QGZ55080.1"/>
    </source>
</evidence>
<evidence type="ECO:0000313" key="3">
    <source>
        <dbReference type="Proteomes" id="UP000434209"/>
    </source>
</evidence>
<protein>
    <submittedName>
        <fullName evidence="2">Uncharacterized protein</fullName>
    </submittedName>
</protein>